<dbReference type="CDD" id="cd09917">
    <property type="entry name" value="F-box_SF"/>
    <property type="match status" value="1"/>
</dbReference>
<evidence type="ECO:0000313" key="4">
    <source>
        <dbReference type="Proteomes" id="UP000000561"/>
    </source>
</evidence>
<dbReference type="PROSITE" id="PS50181">
    <property type="entry name" value="FBOX"/>
    <property type="match status" value="1"/>
</dbReference>
<organism evidence="3 4">
    <name type="scientific">Mycosarcoma maydis</name>
    <name type="common">Corn smut fungus</name>
    <name type="synonym">Ustilago maydis</name>
    <dbReference type="NCBI Taxonomy" id="5270"/>
    <lineage>
        <taxon>Eukaryota</taxon>
        <taxon>Fungi</taxon>
        <taxon>Dikarya</taxon>
        <taxon>Basidiomycota</taxon>
        <taxon>Ustilaginomycotina</taxon>
        <taxon>Ustilaginomycetes</taxon>
        <taxon>Ustilaginales</taxon>
        <taxon>Ustilaginaceae</taxon>
        <taxon>Mycosarcoma</taxon>
    </lineage>
</organism>
<dbReference type="PANTHER" id="PTHR12874:SF9">
    <property type="entry name" value="F-BOX ONLY PROTEIN 48"/>
    <property type="match status" value="1"/>
</dbReference>
<dbReference type="Pfam" id="PF12937">
    <property type="entry name" value="F-box-like"/>
    <property type="match status" value="1"/>
</dbReference>
<dbReference type="SUPFAM" id="SSF81383">
    <property type="entry name" value="F-box domain"/>
    <property type="match status" value="1"/>
</dbReference>
<dbReference type="InParanoid" id="A0A0D1E018"/>
<dbReference type="PANTHER" id="PTHR12874">
    <property type="entry name" value="F-BOX ONLY PROTEIN 48-RELATED"/>
    <property type="match status" value="1"/>
</dbReference>
<evidence type="ECO:0000256" key="1">
    <source>
        <dbReference type="SAM" id="MobiDB-lite"/>
    </source>
</evidence>
<dbReference type="InterPro" id="IPR036047">
    <property type="entry name" value="F-box-like_dom_sf"/>
</dbReference>
<dbReference type="AlphaFoldDB" id="A0A0D1E018"/>
<dbReference type="SUPFAM" id="SSF50978">
    <property type="entry name" value="WD40 repeat-like"/>
    <property type="match status" value="1"/>
</dbReference>
<dbReference type="OrthoDB" id="550575at2759"/>
<dbReference type="GeneID" id="23563306"/>
<proteinExistence type="predicted"/>
<sequence length="646" mass="74011">MKSRKDQSSFLPSEIFIYIMSFLDPPSVIRCARVSRSWNRMCIDEALWHQMTIRLDYHQPKRVAEEASSGIRAIASVLQNYDASAEQAASQNLLQATIQRYRSRNTTEYFDDCGTWRSLCCRLWRLDCAWSAKDPSGLAPWSTKLLGPDSPQSATAETASDVTETLPYLLPHFRVLEDDRVASGVWRCKIDPEERTYIVSHQKGGIRVFDHSSSTLLWHTASTETGTYRHLEFSRGWLIFDGQENSFEVWRRESLVPDLGRTPNRGHYQRFAFLNSERLFKAFRFQFPYLCAASRDGFVLIWNVPLQEVVETIDVRSSAHDAGNVVYVDFDNRFVFLSGSGAKSVSVFSRRTKRLVWSLGQHFASGKQPPTTWSLVKTDTTAYPHTAFVEQQLVRASPNLWQNGPNNIDFAQLVMSPYQQWVAIHPDLKTKTLLILGQGTILLLRDYQRFFDDQSKPPESFVEIEFYNLQDYFRRNRPRSIEGDYLHVGWNHASVWDTLGLPMLAVHEGRAVVVDRRAWILSLDAAESSSTQSNKALSQAEMPREADNLAEARPDARSREEQAPPISVYCREDRRVSASHWEESYAQCSSVQMDEVGVYMTADRYRPGAYARGGSWDATDRGRRVLVQLDFSKPPQPSERSIYSNE</sequence>
<dbReference type="KEGG" id="uma:UMAG_02594"/>
<keyword evidence="4" id="KW-1185">Reference proteome</keyword>
<dbReference type="Proteomes" id="UP000000561">
    <property type="component" value="Chromosome 6"/>
</dbReference>
<dbReference type="InterPro" id="IPR001810">
    <property type="entry name" value="F-box_dom"/>
</dbReference>
<feature type="domain" description="F-box" evidence="2">
    <location>
        <begin position="5"/>
        <end position="51"/>
    </location>
</feature>
<protein>
    <recommendedName>
        <fullName evidence="2">F-box domain-containing protein</fullName>
    </recommendedName>
</protein>
<name>A0A0D1E018_MYCMD</name>
<dbReference type="Gene3D" id="1.20.1280.50">
    <property type="match status" value="1"/>
</dbReference>
<dbReference type="EMBL" id="CM003145">
    <property type="protein sequence ID" value="KIS69246.1"/>
    <property type="molecule type" value="Genomic_DNA"/>
</dbReference>
<evidence type="ECO:0000313" key="3">
    <source>
        <dbReference type="EMBL" id="KIS69246.1"/>
    </source>
</evidence>
<dbReference type="SMART" id="SM00256">
    <property type="entry name" value="FBOX"/>
    <property type="match status" value="1"/>
</dbReference>
<gene>
    <name evidence="3" type="ORF">UMAG_02594</name>
</gene>
<dbReference type="InterPro" id="IPR015943">
    <property type="entry name" value="WD40/YVTN_repeat-like_dom_sf"/>
</dbReference>
<dbReference type="InterPro" id="IPR036322">
    <property type="entry name" value="WD40_repeat_dom_sf"/>
</dbReference>
<feature type="compositionally biased region" description="Basic and acidic residues" evidence="1">
    <location>
        <begin position="542"/>
        <end position="562"/>
    </location>
</feature>
<evidence type="ECO:0000259" key="2">
    <source>
        <dbReference type="PROSITE" id="PS50181"/>
    </source>
</evidence>
<dbReference type="Gene3D" id="2.130.10.10">
    <property type="entry name" value="YVTN repeat-like/Quinoprotein amine dehydrogenase"/>
    <property type="match status" value="1"/>
</dbReference>
<reference evidence="3 4" key="1">
    <citation type="journal article" date="2006" name="Nature">
        <title>Insights from the genome of the biotrophic fungal plant pathogen Ustilago maydis.</title>
        <authorList>
            <person name="Kamper J."/>
            <person name="Kahmann R."/>
            <person name="Bolker M."/>
            <person name="Ma L.J."/>
            <person name="Brefort T."/>
            <person name="Saville B.J."/>
            <person name="Banuett F."/>
            <person name="Kronstad J.W."/>
            <person name="Gold S.E."/>
            <person name="Muller O."/>
            <person name="Perlin M.H."/>
            <person name="Wosten H.A."/>
            <person name="de Vries R."/>
            <person name="Ruiz-Herrera J."/>
            <person name="Reynaga-Pena C.G."/>
            <person name="Snetselaar K."/>
            <person name="McCann M."/>
            <person name="Perez-Martin J."/>
            <person name="Feldbrugge M."/>
            <person name="Basse C.W."/>
            <person name="Steinberg G."/>
            <person name="Ibeas J.I."/>
            <person name="Holloman W."/>
            <person name="Guzman P."/>
            <person name="Farman M."/>
            <person name="Stajich J.E."/>
            <person name="Sentandreu R."/>
            <person name="Gonzalez-Prieto J.M."/>
            <person name="Kennell J.C."/>
            <person name="Molina L."/>
            <person name="Schirawski J."/>
            <person name="Mendoza-Mendoza A."/>
            <person name="Greilinger D."/>
            <person name="Munch K."/>
            <person name="Rossel N."/>
            <person name="Scherer M."/>
            <person name="Vranes M."/>
            <person name="Ladendorf O."/>
            <person name="Vincon V."/>
            <person name="Fuchs U."/>
            <person name="Sandrock B."/>
            <person name="Meng S."/>
            <person name="Ho E.C."/>
            <person name="Cahill M.J."/>
            <person name="Boyce K.J."/>
            <person name="Klose J."/>
            <person name="Klosterman S.J."/>
            <person name="Deelstra H.J."/>
            <person name="Ortiz-Castellanos L."/>
            <person name="Li W."/>
            <person name="Sanchez-Alonso P."/>
            <person name="Schreier P.H."/>
            <person name="Hauser-Hahn I."/>
            <person name="Vaupel M."/>
            <person name="Koopmann E."/>
            <person name="Friedrich G."/>
            <person name="Voss H."/>
            <person name="Schluter T."/>
            <person name="Margolis J."/>
            <person name="Platt D."/>
            <person name="Swimmer C."/>
            <person name="Gnirke A."/>
            <person name="Chen F."/>
            <person name="Vysotskaia V."/>
            <person name="Mannhaupt G."/>
            <person name="Guldener U."/>
            <person name="Munsterkotter M."/>
            <person name="Haase D."/>
            <person name="Oesterheld M."/>
            <person name="Mewes H.W."/>
            <person name="Mauceli E.W."/>
            <person name="DeCaprio D."/>
            <person name="Wade C.M."/>
            <person name="Butler J."/>
            <person name="Young S."/>
            <person name="Jaffe D.B."/>
            <person name="Calvo S."/>
            <person name="Nusbaum C."/>
            <person name="Galagan J."/>
            <person name="Birren B.W."/>
        </authorList>
    </citation>
    <scope>NUCLEOTIDE SEQUENCE [LARGE SCALE GENOMIC DNA]</scope>
    <source>
        <strain evidence="4">DSM 14603 / FGSC 9021 / UM521</strain>
    </source>
</reference>
<dbReference type="VEuPathDB" id="FungiDB:UMAG_02594"/>
<dbReference type="RefSeq" id="XP_011388995.1">
    <property type="nucleotide sequence ID" value="XM_011390693.1"/>
</dbReference>
<accession>A0A0D1E018</accession>
<dbReference type="eggNOG" id="ENOG502S7XY">
    <property type="taxonomic scope" value="Eukaryota"/>
</dbReference>
<dbReference type="STRING" id="237631.A0A0D1E018"/>
<feature type="region of interest" description="Disordered" evidence="1">
    <location>
        <begin position="531"/>
        <end position="566"/>
    </location>
</feature>